<dbReference type="GO" id="GO:0006836">
    <property type="term" value="P:neurotransmitter transport"/>
    <property type="evidence" value="ECO:0007669"/>
    <property type="project" value="UniProtKB-KW"/>
</dbReference>
<organism evidence="5 6">
    <name type="scientific">Petrolisthes manimaculis</name>
    <dbReference type="NCBI Taxonomy" id="1843537"/>
    <lineage>
        <taxon>Eukaryota</taxon>
        <taxon>Metazoa</taxon>
        <taxon>Ecdysozoa</taxon>
        <taxon>Arthropoda</taxon>
        <taxon>Crustacea</taxon>
        <taxon>Multicrustacea</taxon>
        <taxon>Malacostraca</taxon>
        <taxon>Eumalacostraca</taxon>
        <taxon>Eucarida</taxon>
        <taxon>Decapoda</taxon>
        <taxon>Pleocyemata</taxon>
        <taxon>Anomura</taxon>
        <taxon>Galatheoidea</taxon>
        <taxon>Porcellanidae</taxon>
        <taxon>Petrolisthes</taxon>
    </lineage>
</organism>
<evidence type="ECO:0000256" key="2">
    <source>
        <dbReference type="ARBA" id="ARBA00022448"/>
    </source>
</evidence>
<name>A0AAE1NJ20_9EUCA</name>
<dbReference type="EMBL" id="JAWZYT010005621">
    <property type="protein sequence ID" value="KAK4290062.1"/>
    <property type="molecule type" value="Genomic_DNA"/>
</dbReference>
<evidence type="ECO:0000256" key="4">
    <source>
        <dbReference type="ARBA" id="ARBA00022775"/>
    </source>
</evidence>
<dbReference type="GO" id="GO:0006887">
    <property type="term" value="P:exocytosis"/>
    <property type="evidence" value="ECO:0007669"/>
    <property type="project" value="UniProtKB-KW"/>
</dbReference>
<dbReference type="Proteomes" id="UP001292094">
    <property type="component" value="Unassembled WGS sequence"/>
</dbReference>
<proteinExistence type="inferred from homology"/>
<comment type="similarity">
    <text evidence="1">Belongs to the complexin/synaphin family.</text>
</comment>
<reference evidence="5" key="1">
    <citation type="submission" date="2023-11" db="EMBL/GenBank/DDBJ databases">
        <title>Genome assemblies of two species of porcelain crab, Petrolisthes cinctipes and Petrolisthes manimaculis (Anomura: Porcellanidae).</title>
        <authorList>
            <person name="Angst P."/>
        </authorList>
    </citation>
    <scope>NUCLEOTIDE SEQUENCE</scope>
    <source>
        <strain evidence="5">PB745_02</strain>
        <tissue evidence="5">Gill</tissue>
    </source>
</reference>
<sequence>MNASEPRSKQYWQMKRRYNIKKKEENLAEEPAMPDNPLMRKKKTPAEIEAEAEAEDQDEFTKKVSTATDGELIKKQKLIDTSKFEKRNTESIARLNAVVYLA</sequence>
<evidence type="ECO:0000313" key="5">
    <source>
        <dbReference type="EMBL" id="KAK4290062.1"/>
    </source>
</evidence>
<accession>A0AAE1NJ20</accession>
<protein>
    <submittedName>
        <fullName evidence="5">Uncharacterized protein</fullName>
    </submittedName>
</protein>
<dbReference type="Pfam" id="PF05835">
    <property type="entry name" value="Synaphin"/>
    <property type="match status" value="1"/>
</dbReference>
<dbReference type="AlphaFoldDB" id="A0AAE1NJ20"/>
<keyword evidence="2" id="KW-0813">Transport</keyword>
<dbReference type="InterPro" id="IPR008849">
    <property type="entry name" value="Synaphin"/>
</dbReference>
<comment type="caution">
    <text evidence="5">The sequence shown here is derived from an EMBL/GenBank/DDBJ whole genome shotgun (WGS) entry which is preliminary data.</text>
</comment>
<keyword evidence="4" id="KW-0532">Neurotransmitter transport</keyword>
<keyword evidence="3" id="KW-0268">Exocytosis</keyword>
<evidence type="ECO:0000256" key="1">
    <source>
        <dbReference type="ARBA" id="ARBA00005396"/>
    </source>
</evidence>
<keyword evidence="6" id="KW-1185">Reference proteome</keyword>
<evidence type="ECO:0000313" key="6">
    <source>
        <dbReference type="Proteomes" id="UP001292094"/>
    </source>
</evidence>
<evidence type="ECO:0000256" key="3">
    <source>
        <dbReference type="ARBA" id="ARBA00022483"/>
    </source>
</evidence>
<gene>
    <name evidence="5" type="ORF">Pmani_037017</name>
</gene>
<dbReference type="GO" id="GO:0019905">
    <property type="term" value="F:syntaxin binding"/>
    <property type="evidence" value="ECO:0007669"/>
    <property type="project" value="InterPro"/>
</dbReference>